<dbReference type="AlphaFoldDB" id="A0A6J2XY59"/>
<dbReference type="FunCoup" id="A0A6J2XY59">
    <property type="interactions" value="571"/>
</dbReference>
<dbReference type="InterPro" id="IPR025714">
    <property type="entry name" value="Methyltranfer_dom"/>
</dbReference>
<organism evidence="2 3">
    <name type="scientific">Sitophilus oryzae</name>
    <name type="common">Rice weevil</name>
    <name type="synonym">Curculio oryzae</name>
    <dbReference type="NCBI Taxonomy" id="7048"/>
    <lineage>
        <taxon>Eukaryota</taxon>
        <taxon>Metazoa</taxon>
        <taxon>Ecdysozoa</taxon>
        <taxon>Arthropoda</taxon>
        <taxon>Hexapoda</taxon>
        <taxon>Insecta</taxon>
        <taxon>Pterygota</taxon>
        <taxon>Neoptera</taxon>
        <taxon>Endopterygota</taxon>
        <taxon>Coleoptera</taxon>
        <taxon>Polyphaga</taxon>
        <taxon>Cucujiformia</taxon>
        <taxon>Curculionidae</taxon>
        <taxon>Dryophthorinae</taxon>
        <taxon>Sitophilus</taxon>
    </lineage>
</organism>
<reference evidence="3" key="1">
    <citation type="submission" date="2025-08" db="UniProtKB">
        <authorList>
            <consortium name="RefSeq"/>
        </authorList>
    </citation>
    <scope>IDENTIFICATION</scope>
    <source>
        <tissue evidence="3">Gonads</tissue>
    </source>
</reference>
<accession>A0A6J2XY59</accession>
<dbReference type="PANTHER" id="PTHR12496">
    <property type="entry name" value="CGI-41 METHYLTRANSFERASE"/>
    <property type="match status" value="1"/>
</dbReference>
<feature type="domain" description="Methyltransferase" evidence="1">
    <location>
        <begin position="5"/>
        <end position="148"/>
    </location>
</feature>
<dbReference type="Proteomes" id="UP000504635">
    <property type="component" value="Unplaced"/>
</dbReference>
<dbReference type="RefSeq" id="XP_030756433.1">
    <property type="nucleotide sequence ID" value="XM_030900573.1"/>
</dbReference>
<dbReference type="InterPro" id="IPR052220">
    <property type="entry name" value="METTL25"/>
</dbReference>
<dbReference type="PANTHER" id="PTHR12496:SF2">
    <property type="entry name" value="METHYLTRANSFERASE-LIKE PROTEIN 25B"/>
    <property type="match status" value="1"/>
</dbReference>
<dbReference type="KEGG" id="soy:115882497"/>
<keyword evidence="2" id="KW-1185">Reference proteome</keyword>
<protein>
    <submittedName>
        <fullName evidence="3">Protein RRNAD1 isoform X1</fullName>
    </submittedName>
</protein>
<dbReference type="Pfam" id="PF13679">
    <property type="entry name" value="Methyltransf_32"/>
    <property type="match status" value="1"/>
</dbReference>
<sequence length="327" mass="37490">MSKICYQSALKTNCFNIVDVGAGVGHLSRMLAYQYGFLVSTLEANEQLNQMAYKLDMELENKLLRKGISHSNPKRILHFNYRVDESTTSSQIMSIIKEAFQSDNGQFKFGIVGLHPCGNLGSMLLKLYNNCSNISFINIVSCCYMKLSFESNLFTGYPLSHVCLKKQFKLDYLSCETACHAIENYVSKLKTENHHHLKIHAFRAGLETILVNINLDLKHSAVGNVKYEENMTFEEYCDRALKKMNVQIPKSKMKDVEKMVEASWEKVVKFYSARLFLAPLVESIILYDRLLYLAESNSHCNIVPVFDCKISPRNHVLRAEKIFAKEY</sequence>
<evidence type="ECO:0000313" key="3">
    <source>
        <dbReference type="RefSeq" id="XP_030756433.1"/>
    </source>
</evidence>
<gene>
    <name evidence="3" type="primary">LOC115882497</name>
</gene>
<evidence type="ECO:0000313" key="2">
    <source>
        <dbReference type="Proteomes" id="UP000504635"/>
    </source>
</evidence>
<name>A0A6J2XY59_SITOR</name>
<dbReference type="InParanoid" id="A0A6J2XY59"/>
<dbReference type="GeneID" id="115882497"/>
<dbReference type="OrthoDB" id="5875367at2759"/>
<proteinExistence type="predicted"/>
<evidence type="ECO:0000259" key="1">
    <source>
        <dbReference type="Pfam" id="PF13679"/>
    </source>
</evidence>